<gene>
    <name evidence="2" type="ORF">B0H17DRAFT_1129568</name>
</gene>
<evidence type="ECO:0000313" key="3">
    <source>
        <dbReference type="Proteomes" id="UP001221757"/>
    </source>
</evidence>
<proteinExistence type="predicted"/>
<dbReference type="Proteomes" id="UP001221757">
    <property type="component" value="Unassembled WGS sequence"/>
</dbReference>
<comment type="caution">
    <text evidence="2">The sequence shown here is derived from an EMBL/GenBank/DDBJ whole genome shotgun (WGS) entry which is preliminary data.</text>
</comment>
<protein>
    <submittedName>
        <fullName evidence="2">Uncharacterized protein</fullName>
    </submittedName>
</protein>
<name>A0AAD7DV90_MYCRO</name>
<sequence>MTRNSQHQAYYLSIEVPSNIAHTKKRNAALGIKLTREMTMFGSAWCGKVPYFVSAHRIPRSVYENNWIVPVPLTGVGSKPESDTYSTEKDESEAESWLGSESDGSNHRRKSHAKGKKKAKSPEAASDNNDAVGEYEGLQLKRDVRGKAKSHARTSHAPSVISIDDHFPAALATASSAPAAASVPTPTLPQVTAMSTGPNGFPVN</sequence>
<evidence type="ECO:0000313" key="2">
    <source>
        <dbReference type="EMBL" id="KAJ7699034.1"/>
    </source>
</evidence>
<keyword evidence="3" id="KW-1185">Reference proteome</keyword>
<accession>A0AAD7DV90</accession>
<evidence type="ECO:0000256" key="1">
    <source>
        <dbReference type="SAM" id="MobiDB-lite"/>
    </source>
</evidence>
<dbReference type="EMBL" id="JARKIE010000024">
    <property type="protein sequence ID" value="KAJ7699034.1"/>
    <property type="molecule type" value="Genomic_DNA"/>
</dbReference>
<dbReference type="AlphaFoldDB" id="A0AAD7DV90"/>
<feature type="region of interest" description="Disordered" evidence="1">
    <location>
        <begin position="78"/>
        <end position="132"/>
    </location>
</feature>
<feature type="compositionally biased region" description="Basic residues" evidence="1">
    <location>
        <begin position="107"/>
        <end position="119"/>
    </location>
</feature>
<feature type="compositionally biased region" description="Basic and acidic residues" evidence="1">
    <location>
        <begin position="80"/>
        <end position="89"/>
    </location>
</feature>
<reference evidence="2" key="1">
    <citation type="submission" date="2023-03" db="EMBL/GenBank/DDBJ databases">
        <title>Massive genome expansion in bonnet fungi (Mycena s.s.) driven by repeated elements and novel gene families across ecological guilds.</title>
        <authorList>
            <consortium name="Lawrence Berkeley National Laboratory"/>
            <person name="Harder C.B."/>
            <person name="Miyauchi S."/>
            <person name="Viragh M."/>
            <person name="Kuo A."/>
            <person name="Thoen E."/>
            <person name="Andreopoulos B."/>
            <person name="Lu D."/>
            <person name="Skrede I."/>
            <person name="Drula E."/>
            <person name="Henrissat B."/>
            <person name="Morin E."/>
            <person name="Kohler A."/>
            <person name="Barry K."/>
            <person name="LaButti K."/>
            <person name="Morin E."/>
            <person name="Salamov A."/>
            <person name="Lipzen A."/>
            <person name="Mereny Z."/>
            <person name="Hegedus B."/>
            <person name="Baldrian P."/>
            <person name="Stursova M."/>
            <person name="Weitz H."/>
            <person name="Taylor A."/>
            <person name="Grigoriev I.V."/>
            <person name="Nagy L.G."/>
            <person name="Martin F."/>
            <person name="Kauserud H."/>
        </authorList>
    </citation>
    <scope>NUCLEOTIDE SEQUENCE</scope>
    <source>
        <strain evidence="2">CBHHK067</strain>
    </source>
</reference>
<organism evidence="2 3">
    <name type="scientific">Mycena rosella</name>
    <name type="common">Pink bonnet</name>
    <name type="synonym">Agaricus rosellus</name>
    <dbReference type="NCBI Taxonomy" id="1033263"/>
    <lineage>
        <taxon>Eukaryota</taxon>
        <taxon>Fungi</taxon>
        <taxon>Dikarya</taxon>
        <taxon>Basidiomycota</taxon>
        <taxon>Agaricomycotina</taxon>
        <taxon>Agaricomycetes</taxon>
        <taxon>Agaricomycetidae</taxon>
        <taxon>Agaricales</taxon>
        <taxon>Marasmiineae</taxon>
        <taxon>Mycenaceae</taxon>
        <taxon>Mycena</taxon>
    </lineage>
</organism>